<dbReference type="CDD" id="cd08509">
    <property type="entry name" value="PBP2_TmCBP_oligosaccharides_like"/>
    <property type="match status" value="1"/>
</dbReference>
<organism evidence="4 5">
    <name type="scientific">Winogradskya humida</name>
    <dbReference type="NCBI Taxonomy" id="113566"/>
    <lineage>
        <taxon>Bacteria</taxon>
        <taxon>Bacillati</taxon>
        <taxon>Actinomycetota</taxon>
        <taxon>Actinomycetes</taxon>
        <taxon>Micromonosporales</taxon>
        <taxon>Micromonosporaceae</taxon>
        <taxon>Winogradskya</taxon>
    </lineage>
</organism>
<dbReference type="Gene3D" id="3.40.190.10">
    <property type="entry name" value="Periplasmic binding protein-like II"/>
    <property type="match status" value="1"/>
</dbReference>
<dbReference type="PROSITE" id="PS51257">
    <property type="entry name" value="PROKAR_LIPOPROTEIN"/>
    <property type="match status" value="1"/>
</dbReference>
<dbReference type="PANTHER" id="PTHR30290">
    <property type="entry name" value="PERIPLASMIC BINDING COMPONENT OF ABC TRANSPORTER"/>
    <property type="match status" value="1"/>
</dbReference>
<feature type="signal peptide" evidence="2">
    <location>
        <begin position="1"/>
        <end position="21"/>
    </location>
</feature>
<dbReference type="RefSeq" id="WP_203837667.1">
    <property type="nucleotide sequence ID" value="NZ_BAAATV010000008.1"/>
</dbReference>
<dbReference type="PIRSF" id="PIRSF002741">
    <property type="entry name" value="MppA"/>
    <property type="match status" value="1"/>
</dbReference>
<evidence type="ECO:0000259" key="3">
    <source>
        <dbReference type="Pfam" id="PF00496"/>
    </source>
</evidence>
<accession>A0ABQ3ZPJ4</accession>
<feature type="region of interest" description="Disordered" evidence="1">
    <location>
        <begin position="25"/>
        <end position="57"/>
    </location>
</feature>
<keyword evidence="2" id="KW-0732">Signal</keyword>
<dbReference type="InterPro" id="IPR030678">
    <property type="entry name" value="Peptide/Ni-bd"/>
</dbReference>
<dbReference type="Gene3D" id="3.90.76.10">
    <property type="entry name" value="Dipeptide-binding Protein, Domain 1"/>
    <property type="match status" value="1"/>
</dbReference>
<dbReference type="PANTHER" id="PTHR30290:SF82">
    <property type="entry name" value="ABC-TYPE DIPEPTIDE_OLIGOPEPTIDE TRANSPORT SYSTEM, PERIPLASMIC COMPONENT"/>
    <property type="match status" value="1"/>
</dbReference>
<evidence type="ECO:0000313" key="4">
    <source>
        <dbReference type="EMBL" id="GIE20505.1"/>
    </source>
</evidence>
<comment type="caution">
    <text evidence="4">The sequence shown here is derived from an EMBL/GenBank/DDBJ whole genome shotgun (WGS) entry which is preliminary data.</text>
</comment>
<feature type="compositionally biased region" description="Polar residues" evidence="1">
    <location>
        <begin position="25"/>
        <end position="42"/>
    </location>
</feature>
<dbReference type="InterPro" id="IPR000914">
    <property type="entry name" value="SBP_5_dom"/>
</dbReference>
<gene>
    <name evidence="4" type="ORF">Ahu01nite_036070</name>
</gene>
<name>A0ABQ3ZPJ4_9ACTN</name>
<dbReference type="EMBL" id="BOMN01000041">
    <property type="protein sequence ID" value="GIE20505.1"/>
    <property type="molecule type" value="Genomic_DNA"/>
</dbReference>
<sequence>MQRRKLFAAALAGVLATGGLAACSSDSPNANSKNGSGGSTFLSVGMPNGPQTENHNPFVSTSAANSLGYRWALYEPLLMWNPVKPADPSKPWLASGVEWTPDFKKATITVRDNATWTDGQKVTGDDVAFTMNLLKKVEAFNTLAAPIGDATAAGNVVTVNFTASMFVLKDKFLGQTPIVPKHQWESIADPSKDPIKDPIGSGPYKLKSFTPQTITLSVKDSGYWQDLPQVKELRYTSYTDNNAQTTALADGSNEWAFVFIPNYKTVFLDKDPAHYKVWAPPVLGIHGVYINTTIKPFDDPKLRQAMNMVVNREDIFNQAEAGYFHPQVTNVTGLPSPAGDAFVTEAYKGKNLTVDVPGAKALLESAGYKLNGTTLNDPSGKPVKLTLTDPSGWSDYQTSLEIVKSNLAEIGIAATVDKANQDAWTRNVEEGKFDATFRWTNGGSTPYDIYQTIMDGTALKPIGTASPGGNFGRFNSPEATAALKAYANASDDAARTTALATIQKIFVEQVPMIPVGADNVGMAYSTKNWVGWPDDTNPYGAGQPTQANALDVILHLKPANS</sequence>
<reference evidence="4 5" key="1">
    <citation type="submission" date="2021-01" db="EMBL/GenBank/DDBJ databases">
        <title>Whole genome shotgun sequence of Actinoplanes humidus NBRC 14915.</title>
        <authorList>
            <person name="Komaki H."/>
            <person name="Tamura T."/>
        </authorList>
    </citation>
    <scope>NUCLEOTIDE SEQUENCE [LARGE SCALE GENOMIC DNA]</scope>
    <source>
        <strain evidence="4 5">NBRC 14915</strain>
    </source>
</reference>
<dbReference type="SUPFAM" id="SSF53850">
    <property type="entry name" value="Periplasmic binding protein-like II"/>
    <property type="match status" value="1"/>
</dbReference>
<evidence type="ECO:0000256" key="2">
    <source>
        <dbReference type="SAM" id="SignalP"/>
    </source>
</evidence>
<feature type="chain" id="PRO_5047479202" evidence="2">
    <location>
        <begin position="22"/>
        <end position="561"/>
    </location>
</feature>
<protein>
    <submittedName>
        <fullName evidence="4">Peptide ABC transporter substrate-binding protein</fullName>
    </submittedName>
</protein>
<dbReference type="InterPro" id="IPR039424">
    <property type="entry name" value="SBP_5"/>
</dbReference>
<evidence type="ECO:0000256" key="1">
    <source>
        <dbReference type="SAM" id="MobiDB-lite"/>
    </source>
</evidence>
<keyword evidence="5" id="KW-1185">Reference proteome</keyword>
<feature type="domain" description="Solute-binding protein family 5" evidence="3">
    <location>
        <begin position="90"/>
        <end position="453"/>
    </location>
</feature>
<evidence type="ECO:0000313" key="5">
    <source>
        <dbReference type="Proteomes" id="UP000603200"/>
    </source>
</evidence>
<dbReference type="Proteomes" id="UP000603200">
    <property type="component" value="Unassembled WGS sequence"/>
</dbReference>
<dbReference type="Pfam" id="PF00496">
    <property type="entry name" value="SBP_bac_5"/>
    <property type="match status" value="1"/>
</dbReference>
<dbReference type="Gene3D" id="3.10.105.10">
    <property type="entry name" value="Dipeptide-binding Protein, Domain 3"/>
    <property type="match status" value="1"/>
</dbReference>
<proteinExistence type="predicted"/>